<name>A0A2T7CH85_9POAL</name>
<reference evidence="1 2" key="1">
    <citation type="submission" date="2018-04" db="EMBL/GenBank/DDBJ databases">
        <title>WGS assembly of Panicum hallii var. hallii HAL2.</title>
        <authorList>
            <person name="Lovell J."/>
            <person name="Jenkins J."/>
            <person name="Lowry D."/>
            <person name="Mamidi S."/>
            <person name="Sreedasyam A."/>
            <person name="Weng X."/>
            <person name="Barry K."/>
            <person name="Bonette J."/>
            <person name="Campitelli B."/>
            <person name="Daum C."/>
            <person name="Gordon S."/>
            <person name="Gould B."/>
            <person name="Lipzen A."/>
            <person name="MacQueen A."/>
            <person name="Palacio-Mejia J."/>
            <person name="Plott C."/>
            <person name="Shakirov E."/>
            <person name="Shu S."/>
            <person name="Yoshinaga Y."/>
            <person name="Zane M."/>
            <person name="Rokhsar D."/>
            <person name="Grimwood J."/>
            <person name="Schmutz J."/>
            <person name="Juenger T."/>
        </authorList>
    </citation>
    <scope>NUCLEOTIDE SEQUENCE [LARGE SCALE GENOMIC DNA]</scope>
    <source>
        <strain evidence="2">cv. HAL2</strain>
    </source>
</reference>
<dbReference type="EMBL" id="CM009757">
    <property type="protein sequence ID" value="PUZ42701.1"/>
    <property type="molecule type" value="Genomic_DNA"/>
</dbReference>
<dbReference type="Gramene" id="PUZ42701">
    <property type="protein sequence ID" value="PUZ42701"/>
    <property type="gene ID" value="GQ55_9G602900"/>
</dbReference>
<accession>A0A2T7CH85</accession>
<dbReference type="InterPro" id="IPR011990">
    <property type="entry name" value="TPR-like_helical_dom_sf"/>
</dbReference>
<evidence type="ECO:0000313" key="1">
    <source>
        <dbReference type="EMBL" id="PUZ42701.1"/>
    </source>
</evidence>
<keyword evidence="2" id="KW-1185">Reference proteome</keyword>
<organism evidence="1 2">
    <name type="scientific">Panicum hallii var. hallii</name>
    <dbReference type="NCBI Taxonomy" id="1504633"/>
    <lineage>
        <taxon>Eukaryota</taxon>
        <taxon>Viridiplantae</taxon>
        <taxon>Streptophyta</taxon>
        <taxon>Embryophyta</taxon>
        <taxon>Tracheophyta</taxon>
        <taxon>Spermatophyta</taxon>
        <taxon>Magnoliopsida</taxon>
        <taxon>Liliopsida</taxon>
        <taxon>Poales</taxon>
        <taxon>Poaceae</taxon>
        <taxon>PACMAD clade</taxon>
        <taxon>Panicoideae</taxon>
        <taxon>Panicodae</taxon>
        <taxon>Paniceae</taxon>
        <taxon>Panicinae</taxon>
        <taxon>Panicum</taxon>
        <taxon>Panicum sect. Panicum</taxon>
    </lineage>
</organism>
<sequence length="172" mass="18259">MTIPRRLPRLPTATAAIKRSAGTLAIDLGGIGARPSTAALAAAATAAAAAGRASECQSLLLRMSRRRGASRRDIVSSLLASSPTFPQTQVFDLLIRTYTQSRKPREAFEAFRLLLDHRVPIPASASNALLAALSRAGWPHLTAEAYRLVLSSNSEVSCRRCGCSNGIGRFDG</sequence>
<evidence type="ECO:0000313" key="2">
    <source>
        <dbReference type="Proteomes" id="UP000244336"/>
    </source>
</evidence>
<dbReference type="Gene3D" id="1.25.40.10">
    <property type="entry name" value="Tetratricopeptide repeat domain"/>
    <property type="match status" value="1"/>
</dbReference>
<protein>
    <recommendedName>
        <fullName evidence="3">Pentacotripeptide-repeat region of PRORP domain-containing protein</fullName>
    </recommendedName>
</protein>
<dbReference type="OrthoDB" id="185373at2759"/>
<dbReference type="AlphaFoldDB" id="A0A2T7CH85"/>
<proteinExistence type="predicted"/>
<gene>
    <name evidence="1" type="ORF">GQ55_9G602900</name>
</gene>
<dbReference type="Proteomes" id="UP000244336">
    <property type="component" value="Chromosome 9"/>
</dbReference>
<dbReference type="STRING" id="1504633.A0A2T7CH85"/>
<evidence type="ECO:0008006" key="3">
    <source>
        <dbReference type="Google" id="ProtNLM"/>
    </source>
</evidence>